<feature type="domain" description="YjiS-like" evidence="2">
    <location>
        <begin position="35"/>
        <end position="67"/>
    </location>
</feature>
<dbReference type="InterPro" id="IPR009506">
    <property type="entry name" value="YjiS-like"/>
</dbReference>
<organism evidence="3 4">
    <name type="scientific">Bradyrhizobium erythrophlei</name>
    <dbReference type="NCBI Taxonomy" id="1437360"/>
    <lineage>
        <taxon>Bacteria</taxon>
        <taxon>Pseudomonadati</taxon>
        <taxon>Pseudomonadota</taxon>
        <taxon>Alphaproteobacteria</taxon>
        <taxon>Hyphomicrobiales</taxon>
        <taxon>Nitrobacteraceae</taxon>
        <taxon>Bradyrhizobium</taxon>
    </lineage>
</organism>
<evidence type="ECO:0000313" key="4">
    <source>
        <dbReference type="Proteomes" id="UP000190675"/>
    </source>
</evidence>
<feature type="compositionally biased region" description="Basic and acidic residues" evidence="1">
    <location>
        <begin position="90"/>
        <end position="100"/>
    </location>
</feature>
<evidence type="ECO:0000313" key="3">
    <source>
        <dbReference type="EMBL" id="SHH41517.1"/>
    </source>
</evidence>
<sequence>MSTTYGATGLGQTAASTRRVSSFFKRHWDAFQERRKERRKRQRERAELCRLNDWELMDIGMTRGEIEYVVSNRHARTHHSSGPTSALGRSLKDPSSECKG</sequence>
<dbReference type="OrthoDB" id="8116725at2"/>
<accession>A0A1M5SSU7</accession>
<proteinExistence type="predicted"/>
<gene>
    <name evidence="3" type="ORF">SAMN05444169_7344</name>
</gene>
<reference evidence="3 4" key="1">
    <citation type="submission" date="2016-11" db="EMBL/GenBank/DDBJ databases">
        <authorList>
            <person name="Jaros S."/>
            <person name="Januszkiewicz K."/>
            <person name="Wedrychowicz H."/>
        </authorList>
    </citation>
    <scope>NUCLEOTIDE SEQUENCE [LARGE SCALE GENOMIC DNA]</scope>
    <source>
        <strain evidence="3 4">GAS242</strain>
    </source>
</reference>
<evidence type="ECO:0000256" key="1">
    <source>
        <dbReference type="SAM" id="MobiDB-lite"/>
    </source>
</evidence>
<dbReference type="RefSeq" id="WP_079570461.1">
    <property type="nucleotide sequence ID" value="NZ_LT670818.1"/>
</dbReference>
<protein>
    <recommendedName>
        <fullName evidence="2">YjiS-like domain-containing protein</fullName>
    </recommendedName>
</protein>
<dbReference type="Pfam" id="PF06568">
    <property type="entry name" value="YjiS-like"/>
    <property type="match status" value="1"/>
</dbReference>
<name>A0A1M5SSU7_9BRAD</name>
<dbReference type="EMBL" id="LT670818">
    <property type="protein sequence ID" value="SHH41517.1"/>
    <property type="molecule type" value="Genomic_DNA"/>
</dbReference>
<dbReference type="AlphaFoldDB" id="A0A1M5SSU7"/>
<feature type="region of interest" description="Disordered" evidence="1">
    <location>
        <begin position="74"/>
        <end position="100"/>
    </location>
</feature>
<dbReference type="Proteomes" id="UP000190675">
    <property type="component" value="Chromosome I"/>
</dbReference>
<evidence type="ECO:0000259" key="2">
    <source>
        <dbReference type="Pfam" id="PF06568"/>
    </source>
</evidence>